<protein>
    <recommendedName>
        <fullName evidence="5">WD40 repeat domain-containing protein</fullName>
    </recommendedName>
</protein>
<feature type="compositionally biased region" description="Low complexity" evidence="1">
    <location>
        <begin position="300"/>
        <end position="311"/>
    </location>
</feature>
<reference evidence="4" key="1">
    <citation type="submission" date="2024-07" db="EMBL/GenBank/DDBJ databases">
        <title>Complete genome sequences of cellulolytic bacteria, Kitasatospora sp. CMC57 and Streptomyces sp. CMC78, isolated from Japanese agricultural soil.</title>
        <authorList>
            <person name="Hashimoto T."/>
            <person name="Ito M."/>
            <person name="Iwamoto M."/>
            <person name="Fukahori D."/>
            <person name="Shoda T."/>
            <person name="Sakoda M."/>
            <person name="Morohoshi T."/>
            <person name="Mitsuboshi M."/>
            <person name="Nishizawa T."/>
        </authorList>
    </citation>
    <scope>NUCLEOTIDE SEQUENCE</scope>
    <source>
        <strain evidence="4">CMC57</strain>
    </source>
</reference>
<sequence>MVLRRSRSAGPVSALGAALLLVLGPAAAPAAADGSPHREFTVQDARITESSGLAASHRHPGVYWTHNDSDDGPYVFAVDSQGRTVATVTLRGVTLRDAEAIALGPDNQLYLADIGDNFNGKWPEVWIYRFAEPAQLGDQTVQATRYRVRYADGPRDAEALLVHPVTGRVYIASKSDKDQGHLYQGPETLSTTAVNTFTGIADVPWVTDGGFSPDGTEVVLRGYFWAKLYDWKDGNITAPRSVSVPFQRQGESVTFAADGGSLLFGSEGKQSEVWRVPLGRPTPSPTPTPPHASPSPSPAAPAAAPEPRNEPNHAGALLLAIAAVGALFLWRRGRTSD</sequence>
<dbReference type="SUPFAM" id="SSF63829">
    <property type="entry name" value="Calcium-dependent phosphotriesterase"/>
    <property type="match status" value="1"/>
</dbReference>
<evidence type="ECO:0000256" key="1">
    <source>
        <dbReference type="SAM" id="MobiDB-lite"/>
    </source>
</evidence>
<feature type="signal peptide" evidence="3">
    <location>
        <begin position="1"/>
        <end position="30"/>
    </location>
</feature>
<feature type="compositionally biased region" description="Pro residues" evidence="1">
    <location>
        <begin position="280"/>
        <end position="299"/>
    </location>
</feature>
<dbReference type="AlphaFoldDB" id="A0AB33JM19"/>
<keyword evidence="2" id="KW-0472">Membrane</keyword>
<keyword evidence="2" id="KW-1133">Transmembrane helix</keyword>
<name>A0AB33JM19_9ACTN</name>
<keyword evidence="3" id="KW-0732">Signal</keyword>
<evidence type="ECO:0000256" key="2">
    <source>
        <dbReference type="SAM" id="Phobius"/>
    </source>
</evidence>
<dbReference type="EMBL" id="AP035881">
    <property type="protein sequence ID" value="BFP43873.1"/>
    <property type="molecule type" value="Genomic_DNA"/>
</dbReference>
<organism evidence="4">
    <name type="scientific">Kitasatospora sp. CMC57</name>
    <dbReference type="NCBI Taxonomy" id="3231513"/>
    <lineage>
        <taxon>Bacteria</taxon>
        <taxon>Bacillati</taxon>
        <taxon>Actinomycetota</taxon>
        <taxon>Actinomycetes</taxon>
        <taxon>Kitasatosporales</taxon>
        <taxon>Streptomycetaceae</taxon>
        <taxon>Kitasatospora</taxon>
    </lineage>
</organism>
<evidence type="ECO:0008006" key="5">
    <source>
        <dbReference type="Google" id="ProtNLM"/>
    </source>
</evidence>
<keyword evidence="2" id="KW-0812">Transmembrane</keyword>
<feature type="region of interest" description="Disordered" evidence="1">
    <location>
        <begin position="275"/>
        <end position="311"/>
    </location>
</feature>
<evidence type="ECO:0000256" key="3">
    <source>
        <dbReference type="SAM" id="SignalP"/>
    </source>
</evidence>
<proteinExistence type="predicted"/>
<dbReference type="RefSeq" id="WP_407986458.1">
    <property type="nucleotide sequence ID" value="NZ_AP035881.2"/>
</dbReference>
<gene>
    <name evidence="4" type="ORF">KCMC57_02410</name>
</gene>
<feature type="transmembrane region" description="Helical" evidence="2">
    <location>
        <begin position="313"/>
        <end position="330"/>
    </location>
</feature>
<feature type="chain" id="PRO_5044273942" description="WD40 repeat domain-containing protein" evidence="3">
    <location>
        <begin position="31"/>
        <end position="337"/>
    </location>
</feature>
<evidence type="ECO:0000313" key="4">
    <source>
        <dbReference type="EMBL" id="BFP43873.1"/>
    </source>
</evidence>
<accession>A0AB33JM19</accession>